<evidence type="ECO:0000256" key="2">
    <source>
        <dbReference type="ARBA" id="ARBA00007886"/>
    </source>
</evidence>
<accession>A0ABR5MNR7</accession>
<protein>
    <submittedName>
        <fullName evidence="11">Uncharacterized protein</fullName>
    </submittedName>
</protein>
<name>A0ABR5MNR7_9BACI</name>
<evidence type="ECO:0000259" key="9">
    <source>
        <dbReference type="Pfam" id="PF05504"/>
    </source>
</evidence>
<dbReference type="NCBIfam" id="TIGR02887">
    <property type="entry name" value="spore_ger_x_C"/>
    <property type="match status" value="1"/>
</dbReference>
<evidence type="ECO:0000259" key="10">
    <source>
        <dbReference type="Pfam" id="PF25198"/>
    </source>
</evidence>
<dbReference type="Proteomes" id="UP000037854">
    <property type="component" value="Unassembled WGS sequence"/>
</dbReference>
<dbReference type="InterPro" id="IPR046953">
    <property type="entry name" value="Spore_GerAC-like_C"/>
</dbReference>
<dbReference type="PANTHER" id="PTHR35789:SF1">
    <property type="entry name" value="SPORE GERMINATION PROTEIN B3"/>
    <property type="match status" value="1"/>
</dbReference>
<organism evidence="11 12">
    <name type="scientific">Oceanobacillus caeni</name>
    <dbReference type="NCBI Taxonomy" id="405946"/>
    <lineage>
        <taxon>Bacteria</taxon>
        <taxon>Bacillati</taxon>
        <taxon>Bacillota</taxon>
        <taxon>Bacilli</taxon>
        <taxon>Bacillales</taxon>
        <taxon>Bacillaceae</taxon>
        <taxon>Oceanobacillus</taxon>
    </lineage>
</organism>
<comment type="similarity">
    <text evidence="2">Belongs to the GerABKC lipoprotein family.</text>
</comment>
<feature type="domain" description="Spore germination GerAC-like C-terminal" evidence="9">
    <location>
        <begin position="197"/>
        <end position="379"/>
    </location>
</feature>
<comment type="subcellular location">
    <subcellularLocation>
        <location evidence="1">Membrane</location>
        <topology evidence="1">Lipid-anchor</topology>
    </subcellularLocation>
</comment>
<dbReference type="Gene3D" id="3.30.300.210">
    <property type="entry name" value="Nutrient germinant receptor protein C, domain 3"/>
    <property type="match status" value="1"/>
</dbReference>
<dbReference type="InterPro" id="IPR038501">
    <property type="entry name" value="Spore_GerAC_C_sf"/>
</dbReference>
<dbReference type="PANTHER" id="PTHR35789">
    <property type="entry name" value="SPORE GERMINATION PROTEIN B3"/>
    <property type="match status" value="1"/>
</dbReference>
<evidence type="ECO:0000256" key="6">
    <source>
        <dbReference type="ARBA" id="ARBA00023139"/>
    </source>
</evidence>
<evidence type="ECO:0000256" key="4">
    <source>
        <dbReference type="ARBA" id="ARBA00022729"/>
    </source>
</evidence>
<keyword evidence="8" id="KW-0175">Coiled coil</keyword>
<reference evidence="11 12" key="1">
    <citation type="submission" date="2015-07" db="EMBL/GenBank/DDBJ databases">
        <title>High-quality draft genome sequence of Oceanobacillus caeni HM6, a bacillus isolated from a human feces.</title>
        <authorList>
            <person name="Kumar J."/>
            <person name="Verma M.K."/>
            <person name="Pandey R."/>
            <person name="Bhambi M."/>
            <person name="Chauhan N."/>
        </authorList>
    </citation>
    <scope>NUCLEOTIDE SEQUENCE [LARGE SCALE GENOMIC DNA]</scope>
    <source>
        <strain evidence="11 12">HM6</strain>
    </source>
</reference>
<feature type="domain" description="Spore germination protein N-terminal" evidence="10">
    <location>
        <begin position="24"/>
        <end position="188"/>
    </location>
</feature>
<dbReference type="Pfam" id="PF05504">
    <property type="entry name" value="Spore_GerAC"/>
    <property type="match status" value="1"/>
</dbReference>
<evidence type="ECO:0000256" key="8">
    <source>
        <dbReference type="SAM" id="Coils"/>
    </source>
</evidence>
<evidence type="ECO:0000313" key="12">
    <source>
        <dbReference type="Proteomes" id="UP000037854"/>
    </source>
</evidence>
<gene>
    <name evidence="11" type="ORF">AFL42_00550</name>
</gene>
<dbReference type="InterPro" id="IPR008844">
    <property type="entry name" value="Spore_GerAC-like"/>
</dbReference>
<keyword evidence="3" id="KW-0309">Germination</keyword>
<evidence type="ECO:0000256" key="1">
    <source>
        <dbReference type="ARBA" id="ARBA00004635"/>
    </source>
</evidence>
<comment type="caution">
    <text evidence="11">The sequence shown here is derived from an EMBL/GenBank/DDBJ whole genome shotgun (WGS) entry which is preliminary data.</text>
</comment>
<dbReference type="PROSITE" id="PS51257">
    <property type="entry name" value="PROKAR_LIPOPROTEIN"/>
    <property type="match status" value="1"/>
</dbReference>
<dbReference type="EMBL" id="LGTK01000001">
    <property type="protein sequence ID" value="KPH79233.1"/>
    <property type="molecule type" value="Genomic_DNA"/>
</dbReference>
<evidence type="ECO:0000256" key="3">
    <source>
        <dbReference type="ARBA" id="ARBA00022544"/>
    </source>
</evidence>
<keyword evidence="5" id="KW-0472">Membrane</keyword>
<keyword evidence="7" id="KW-0449">Lipoprotein</keyword>
<dbReference type="Pfam" id="PF25198">
    <property type="entry name" value="Spore_GerAC_N"/>
    <property type="match status" value="1"/>
</dbReference>
<evidence type="ECO:0000313" key="11">
    <source>
        <dbReference type="EMBL" id="KPH79233.1"/>
    </source>
</evidence>
<keyword evidence="6" id="KW-0564">Palmitate</keyword>
<evidence type="ECO:0000256" key="5">
    <source>
        <dbReference type="ARBA" id="ARBA00023136"/>
    </source>
</evidence>
<proteinExistence type="inferred from homology"/>
<evidence type="ECO:0000256" key="7">
    <source>
        <dbReference type="ARBA" id="ARBA00023288"/>
    </source>
</evidence>
<sequence length="382" mass="43130">MRKKIHIGLIGLYLVFLVGCIEKEAIEDLAIITARGIDVAEDDKIEKTVNFMRFDPQADSIYGTVSGEGKTLKGAREVIARQVSFKLREGQLNTEIYGKEIAKRGISPYIMASVRDALTPDTMKLAVAEETAKEIFYADSEEAASIGRFLDELLGKETKSGNIPSSSLQNFSRRSATTGQDGVLPIIGLKGEVPALKGIGVFHNDHLALEISLKEGLLLKMIIDGVRNTPLEMTIPSKPVEKYLDKSPLIQHDHSMEEDVPLNFLIIKGKSKTKMKSIKDLTYQTDIHMTIDLSELYEELRINKREVTKALEKALEKQFKKEYEELLKKTQEVNADPFGYGKIYRINKREKLITENEWHEKYPRISVDFNVKVDIMHTGTIN</sequence>
<keyword evidence="4" id="KW-0732">Signal</keyword>
<feature type="coiled-coil region" evidence="8">
    <location>
        <begin position="297"/>
        <end position="336"/>
    </location>
</feature>
<dbReference type="RefSeq" id="WP_060667498.1">
    <property type="nucleotide sequence ID" value="NZ_LGTK01000001.1"/>
</dbReference>
<dbReference type="InterPro" id="IPR057336">
    <property type="entry name" value="GerAC_N"/>
</dbReference>
<keyword evidence="12" id="KW-1185">Reference proteome</keyword>